<evidence type="ECO:0000313" key="3">
    <source>
        <dbReference type="EMBL" id="KAL0278198.1"/>
    </source>
</evidence>
<dbReference type="Pfam" id="PF02213">
    <property type="entry name" value="GYF"/>
    <property type="match status" value="1"/>
</dbReference>
<dbReference type="InterPro" id="IPR035445">
    <property type="entry name" value="GYF-like_dom_sf"/>
</dbReference>
<feature type="region of interest" description="Disordered" evidence="1">
    <location>
        <begin position="25"/>
        <end position="67"/>
    </location>
</feature>
<dbReference type="SUPFAM" id="SSF55277">
    <property type="entry name" value="GYF domain"/>
    <property type="match status" value="1"/>
</dbReference>
<proteinExistence type="predicted"/>
<dbReference type="EMBL" id="JARGDH010000001">
    <property type="protein sequence ID" value="KAL0278198.1"/>
    <property type="molecule type" value="Genomic_DNA"/>
</dbReference>
<dbReference type="GO" id="GO:0005682">
    <property type="term" value="C:U5 snRNP"/>
    <property type="evidence" value="ECO:0007669"/>
    <property type="project" value="InterPro"/>
</dbReference>
<gene>
    <name evidence="3" type="ORF">PYX00_000086</name>
</gene>
<evidence type="ECO:0000259" key="2">
    <source>
        <dbReference type="PROSITE" id="PS50829"/>
    </source>
</evidence>
<organism evidence="3">
    <name type="scientific">Menopon gallinae</name>
    <name type="common">poultry shaft louse</name>
    <dbReference type="NCBI Taxonomy" id="328185"/>
    <lineage>
        <taxon>Eukaryota</taxon>
        <taxon>Metazoa</taxon>
        <taxon>Ecdysozoa</taxon>
        <taxon>Arthropoda</taxon>
        <taxon>Hexapoda</taxon>
        <taxon>Insecta</taxon>
        <taxon>Pterygota</taxon>
        <taxon>Neoptera</taxon>
        <taxon>Paraneoptera</taxon>
        <taxon>Psocodea</taxon>
        <taxon>Troctomorpha</taxon>
        <taxon>Phthiraptera</taxon>
        <taxon>Amblycera</taxon>
        <taxon>Menoponidae</taxon>
        <taxon>Menopon</taxon>
    </lineage>
</organism>
<dbReference type="InterPro" id="IPR039905">
    <property type="entry name" value="CD2BP2/Lin1"/>
</dbReference>
<reference evidence="3" key="1">
    <citation type="journal article" date="2024" name="Gigascience">
        <title>Chromosome-level genome of the poultry shaft louse Menopon gallinae provides insight into the host-switching and adaptive evolution of parasitic lice.</title>
        <authorList>
            <person name="Xu Y."/>
            <person name="Ma L."/>
            <person name="Liu S."/>
            <person name="Liang Y."/>
            <person name="Liu Q."/>
            <person name="He Z."/>
            <person name="Tian L."/>
            <person name="Duan Y."/>
            <person name="Cai W."/>
            <person name="Li H."/>
            <person name="Song F."/>
        </authorList>
    </citation>
    <scope>NUCLEOTIDE SEQUENCE</scope>
    <source>
        <strain evidence="3">Cailab_2023a</strain>
    </source>
</reference>
<feature type="compositionally biased region" description="Acidic residues" evidence="1">
    <location>
        <begin position="49"/>
        <end position="58"/>
    </location>
</feature>
<sequence length="332" mass="38203">MSIKRSYEDDSIERSVKFAKYDDETVKKHSLDSDEEDADEERKQRYDILDDDDIEGQEDGISGQDGEVKITPFNMKEEMEEGHFDTEGNFHWDKTSTIKDNWLENIDWIKVKESGQNLQTNDEYDDTLDSSTSSPFDQIAAYKQMLELMEEGETVAKALRRLGGNKTLSASERLKRKKAGLSIETNGDAGKVTELTELANRILTKTGNMNVYQESYQQIKNMIESKSKKNYDDALDMYADDFGEKEKERLENREENKASTSGTALDVAGSSEIVMWEYKLDKSSDKIQGPHTTEQMQKYVDEGFFKTEVWVRKVGLDGPFYSSKRIDFQLYL</sequence>
<dbReference type="PROSITE" id="PS50829">
    <property type="entry name" value="GYF"/>
    <property type="match status" value="1"/>
</dbReference>
<feature type="domain" description="GYF" evidence="2">
    <location>
        <begin position="273"/>
        <end position="329"/>
    </location>
</feature>
<comment type="caution">
    <text evidence="3">The sequence shown here is derived from an EMBL/GenBank/DDBJ whole genome shotgun (WGS) entry which is preliminary data.</text>
</comment>
<protein>
    <recommendedName>
        <fullName evidence="2">GYF domain-containing protein</fullName>
    </recommendedName>
</protein>
<dbReference type="SMART" id="SM00444">
    <property type="entry name" value="GYF"/>
    <property type="match status" value="1"/>
</dbReference>
<dbReference type="InterPro" id="IPR003169">
    <property type="entry name" value="GYF"/>
</dbReference>
<dbReference type="PANTHER" id="PTHR13138">
    <property type="entry name" value="PROTEIN LIN1"/>
    <property type="match status" value="1"/>
</dbReference>
<dbReference type="FunFam" id="3.30.1490.40:FF:000005">
    <property type="entry name" value="CD2 antigen cytoplasmic tail-binding protein 2"/>
    <property type="match status" value="1"/>
</dbReference>
<name>A0AAW2I8W0_9NEOP</name>
<accession>A0AAW2I8W0</accession>
<dbReference type="PANTHER" id="PTHR13138:SF3">
    <property type="entry name" value="CD2 ANTIGEN CYTOPLASMIC TAIL-BINDING PROTEIN 2"/>
    <property type="match status" value="1"/>
</dbReference>
<evidence type="ECO:0000256" key="1">
    <source>
        <dbReference type="SAM" id="MobiDB-lite"/>
    </source>
</evidence>
<dbReference type="AlphaFoldDB" id="A0AAW2I8W0"/>
<dbReference type="Gene3D" id="3.30.1490.40">
    <property type="match status" value="1"/>
</dbReference>